<accession>A0A8J5XNF0</accession>
<organism evidence="2 3">
    <name type="scientific">Diacronema lutheri</name>
    <name type="common">Unicellular marine alga</name>
    <name type="synonym">Monochrysis lutheri</name>
    <dbReference type="NCBI Taxonomy" id="2081491"/>
    <lineage>
        <taxon>Eukaryota</taxon>
        <taxon>Haptista</taxon>
        <taxon>Haptophyta</taxon>
        <taxon>Pavlovophyceae</taxon>
        <taxon>Pavlovales</taxon>
        <taxon>Pavlovaceae</taxon>
        <taxon>Diacronema</taxon>
    </lineage>
</organism>
<comment type="caution">
    <text evidence="2">The sequence shown here is derived from an EMBL/GenBank/DDBJ whole genome shotgun (WGS) entry which is preliminary data.</text>
</comment>
<dbReference type="EMBL" id="JAGTXO010000004">
    <property type="protein sequence ID" value="KAG8468373.1"/>
    <property type="molecule type" value="Genomic_DNA"/>
</dbReference>
<name>A0A8J5XNF0_DIALT</name>
<dbReference type="AlphaFoldDB" id="A0A8J5XNF0"/>
<evidence type="ECO:0000313" key="3">
    <source>
        <dbReference type="Proteomes" id="UP000751190"/>
    </source>
</evidence>
<feature type="region of interest" description="Disordered" evidence="1">
    <location>
        <begin position="1"/>
        <end position="27"/>
    </location>
</feature>
<evidence type="ECO:0000256" key="1">
    <source>
        <dbReference type="SAM" id="MobiDB-lite"/>
    </source>
</evidence>
<dbReference type="Proteomes" id="UP000751190">
    <property type="component" value="Unassembled WGS sequence"/>
</dbReference>
<keyword evidence="3" id="KW-1185">Reference proteome</keyword>
<reference evidence="2" key="1">
    <citation type="submission" date="2021-05" db="EMBL/GenBank/DDBJ databases">
        <title>The genome of the haptophyte Pavlova lutheri (Diacronema luteri, Pavlovales) - a model for lipid biosynthesis in eukaryotic algae.</title>
        <authorList>
            <person name="Hulatt C.J."/>
            <person name="Posewitz M.C."/>
        </authorList>
    </citation>
    <scope>NUCLEOTIDE SEQUENCE</scope>
    <source>
        <strain evidence="2">NIVA-4/92</strain>
    </source>
</reference>
<evidence type="ECO:0000313" key="2">
    <source>
        <dbReference type="EMBL" id="KAG8468373.1"/>
    </source>
</evidence>
<gene>
    <name evidence="2" type="ORF">KFE25_013456</name>
</gene>
<protein>
    <submittedName>
        <fullName evidence="2">Uncharacterized protein</fullName>
    </submittedName>
</protein>
<proteinExistence type="predicted"/>
<sequence length="239" mass="25340">MAGKTLRRPPSEALSPVSIQAPPDRATPTLGGLIVLGPSRRSVLRTLAPSTPPMLRPDDRGSRQRALLCQPPQGIYSAPLIAEGHVIARPSHRPGMDNSSMQASSGGMRACSSAMAGEASDWAVLTLGGLQITGPSQRWIVRQSAPSTPTLMRPSTAQPALQRARLSGPADLERARSETVRMSSLMLLRFGAALNRLNELVHAGEDEPPIADGDVSANELVLQLEMIVDQLEAAARQGP</sequence>